<feature type="non-terminal residue" evidence="1">
    <location>
        <position position="1"/>
    </location>
</feature>
<name>A0A4U6XLJ7_9PEZI</name>
<comment type="caution">
    <text evidence="1">The sequence shown here is derived from an EMBL/GenBank/DDBJ whole genome shotgun (WGS) entry which is preliminary data.</text>
</comment>
<evidence type="ECO:0000313" key="2">
    <source>
        <dbReference type="Proteomes" id="UP000310108"/>
    </source>
</evidence>
<proteinExistence type="predicted"/>
<dbReference type="EMBL" id="PJEX01000066">
    <property type="protein sequence ID" value="TKW56519.1"/>
    <property type="molecule type" value="Genomic_DNA"/>
</dbReference>
<reference evidence="1 2" key="1">
    <citation type="journal article" date="2019" name="PLoS ONE">
        <title>Comparative genome analysis indicates high evolutionary potential of pathogenicity genes in Colletotrichum tanaceti.</title>
        <authorList>
            <person name="Lelwala R.V."/>
            <person name="Korhonen P.K."/>
            <person name="Young N.D."/>
            <person name="Scott J.B."/>
            <person name="Ades P.A."/>
            <person name="Gasser R.B."/>
            <person name="Taylor P.W.J."/>
        </authorList>
    </citation>
    <scope>NUCLEOTIDE SEQUENCE [LARGE SCALE GENOMIC DNA]</scope>
    <source>
        <strain evidence="1">BRIP57314</strain>
    </source>
</reference>
<gene>
    <name evidence="1" type="ORF">CTA1_2425</name>
</gene>
<evidence type="ECO:0000313" key="1">
    <source>
        <dbReference type="EMBL" id="TKW56519.1"/>
    </source>
</evidence>
<dbReference type="Proteomes" id="UP000310108">
    <property type="component" value="Unassembled WGS sequence"/>
</dbReference>
<dbReference type="AlphaFoldDB" id="A0A4U6XLJ7"/>
<organism evidence="1 2">
    <name type="scientific">Colletotrichum tanaceti</name>
    <dbReference type="NCBI Taxonomy" id="1306861"/>
    <lineage>
        <taxon>Eukaryota</taxon>
        <taxon>Fungi</taxon>
        <taxon>Dikarya</taxon>
        <taxon>Ascomycota</taxon>
        <taxon>Pezizomycotina</taxon>
        <taxon>Sordariomycetes</taxon>
        <taxon>Hypocreomycetidae</taxon>
        <taxon>Glomerellales</taxon>
        <taxon>Glomerellaceae</taxon>
        <taxon>Colletotrichum</taxon>
        <taxon>Colletotrichum destructivum species complex</taxon>
    </lineage>
</organism>
<accession>A0A4U6XLJ7</accession>
<protein>
    <submittedName>
        <fullName evidence="1">Uncharacterized protein</fullName>
    </submittedName>
</protein>
<sequence>RRRIELRESGGSILLSFSGHSIFASYRNSGRKSGQFGVLMTKKRGAVRKYCDINEMVTRRADVRFKGAPESSPGVCPHWSIGCGSVT</sequence>
<keyword evidence="2" id="KW-1185">Reference proteome</keyword>